<dbReference type="Pfam" id="PF07969">
    <property type="entry name" value="Amidohydro_3"/>
    <property type="match status" value="1"/>
</dbReference>
<dbReference type="Gene3D" id="3.20.20.140">
    <property type="entry name" value="Metal-dependent hydrolases"/>
    <property type="match status" value="2"/>
</dbReference>
<dbReference type="GO" id="GO:0016812">
    <property type="term" value="F:hydrolase activity, acting on carbon-nitrogen (but not peptide) bonds, in cyclic amides"/>
    <property type="evidence" value="ECO:0007669"/>
    <property type="project" value="TreeGrafter"/>
</dbReference>
<dbReference type="Gene3D" id="2.30.40.10">
    <property type="entry name" value="Urease, subunit C, domain 1"/>
    <property type="match status" value="1"/>
</dbReference>
<gene>
    <name evidence="3" type="ORF">GO755_03210</name>
</gene>
<dbReference type="InterPro" id="IPR032466">
    <property type="entry name" value="Metal_Hydrolase"/>
</dbReference>
<name>A0A7K1S5D2_9BACT</name>
<dbReference type="CDD" id="cd01297">
    <property type="entry name" value="D-aminoacylase"/>
    <property type="match status" value="1"/>
</dbReference>
<evidence type="ECO:0000313" key="4">
    <source>
        <dbReference type="Proteomes" id="UP000436006"/>
    </source>
</evidence>
<dbReference type="AlphaFoldDB" id="A0A7K1S5D2"/>
<dbReference type="SUPFAM" id="SSF51556">
    <property type="entry name" value="Metallo-dependent hydrolases"/>
    <property type="match status" value="1"/>
</dbReference>
<reference evidence="3 4" key="1">
    <citation type="submission" date="2019-12" db="EMBL/GenBank/DDBJ databases">
        <title>Spirosoma sp. HMF4905 genome sequencing and assembly.</title>
        <authorList>
            <person name="Kang H."/>
            <person name="Cha I."/>
            <person name="Kim H."/>
            <person name="Joh K."/>
        </authorList>
    </citation>
    <scope>NUCLEOTIDE SEQUENCE [LARGE SCALE GENOMIC DNA]</scope>
    <source>
        <strain evidence="3 4">HMF4905</strain>
    </source>
</reference>
<dbReference type="SUPFAM" id="SSF51338">
    <property type="entry name" value="Composite domain of metallo-dependent hydrolases"/>
    <property type="match status" value="1"/>
</dbReference>
<dbReference type="EMBL" id="WPIN01000001">
    <property type="protein sequence ID" value="MVM29029.1"/>
    <property type="molecule type" value="Genomic_DNA"/>
</dbReference>
<feature type="signal peptide" evidence="1">
    <location>
        <begin position="1"/>
        <end position="21"/>
    </location>
</feature>
<evidence type="ECO:0000313" key="3">
    <source>
        <dbReference type="EMBL" id="MVM29029.1"/>
    </source>
</evidence>
<proteinExistence type="predicted"/>
<dbReference type="InterPro" id="IPR023100">
    <property type="entry name" value="D-aminoacylase_insert_dom_sf"/>
</dbReference>
<dbReference type="GO" id="GO:0016811">
    <property type="term" value="F:hydrolase activity, acting on carbon-nitrogen (but not peptide) bonds, in linear amides"/>
    <property type="evidence" value="ECO:0007669"/>
    <property type="project" value="InterPro"/>
</dbReference>
<protein>
    <submittedName>
        <fullName evidence="3">Amidohydrolase family protein</fullName>
    </submittedName>
</protein>
<dbReference type="Gene3D" id="3.30.1490.130">
    <property type="entry name" value="D-aminoacylase. Domain 3"/>
    <property type="match status" value="1"/>
</dbReference>
<dbReference type="InterPro" id="IPR011059">
    <property type="entry name" value="Metal-dep_hydrolase_composite"/>
</dbReference>
<dbReference type="Proteomes" id="UP000436006">
    <property type="component" value="Unassembled WGS sequence"/>
</dbReference>
<dbReference type="PANTHER" id="PTHR11647:SF1">
    <property type="entry name" value="COLLAPSIN RESPONSE MEDIATOR PROTEIN"/>
    <property type="match status" value="1"/>
</dbReference>
<feature type="chain" id="PRO_5029905428" evidence="1">
    <location>
        <begin position="22"/>
        <end position="568"/>
    </location>
</feature>
<comment type="caution">
    <text evidence="3">The sequence shown here is derived from an EMBL/GenBank/DDBJ whole genome shotgun (WGS) entry which is preliminary data.</text>
</comment>
<feature type="domain" description="Amidohydrolase 3" evidence="2">
    <location>
        <begin position="74"/>
        <end position="540"/>
    </location>
</feature>
<dbReference type="InterPro" id="IPR050378">
    <property type="entry name" value="Metallo-dep_Hydrolases_sf"/>
</dbReference>
<organism evidence="3 4">
    <name type="scientific">Spirosoma arboris</name>
    <dbReference type="NCBI Taxonomy" id="2682092"/>
    <lineage>
        <taxon>Bacteria</taxon>
        <taxon>Pseudomonadati</taxon>
        <taxon>Bacteroidota</taxon>
        <taxon>Cytophagia</taxon>
        <taxon>Cytophagales</taxon>
        <taxon>Cytophagaceae</taxon>
        <taxon>Spirosoma</taxon>
    </lineage>
</organism>
<dbReference type="RefSeq" id="WP_157583111.1">
    <property type="nucleotide sequence ID" value="NZ_WPIN01000001.1"/>
</dbReference>
<accession>A0A7K1S5D2</accession>
<dbReference type="InterPro" id="IPR013108">
    <property type="entry name" value="Amidohydro_3"/>
</dbReference>
<evidence type="ECO:0000256" key="1">
    <source>
        <dbReference type="SAM" id="SignalP"/>
    </source>
</evidence>
<sequence length="568" mass="62751">MNSKILALLSLVFSFSLNCLGQNRPSSSTTYDVLIRNGLIYDGSGQKPYRGDVGIRADRVVAIGKLTSAKATTVIDANGMAVAPGFINVLSHAGLSLLKDGRSMSDLKQGVTTEVFGEISWGPFRPNNIPFLQSSWFKEFGLTCDWTTLAEFMHKLERKGVTPNFASYVGAGEVRMMVLGENDVKPNPAQLVQMQTLVREAMEGGALGVTTMLIYPPNTFADTDELIALCREAARYKGRYIVHMRSEGDRLEEGIEELIRIGKEAKLPVELYHFKASGVRNWPKVDKAIALIEQARKQGQDVTANMYTYTAGGTGLTSCLPPYVFNGGFMAGWKRLQDPSERSKIAQEVRHQTQKWENMFALAGSPDNIVPAGFEQDSLKKYEGKTLGEIAKIRGKDPVETVMDLIVQDKSRVGTLYFLMSEENIKKQIRQPWVSFGSDAGSVADTVSGKGHPREFGNFARLLGKYVREEKVIPLEEAIRRLSSLPATNHKLANRGFLKPGYFADVVIFDPATIADKATFENSFQYAVGVQHVFINGKQVLNNGEHTGVLPGRALWGPSWKPEAKKIK</sequence>
<evidence type="ECO:0000259" key="2">
    <source>
        <dbReference type="Pfam" id="PF07969"/>
    </source>
</evidence>
<keyword evidence="4" id="KW-1185">Reference proteome</keyword>
<keyword evidence="3" id="KW-0378">Hydrolase</keyword>
<dbReference type="PANTHER" id="PTHR11647">
    <property type="entry name" value="HYDRANTOINASE/DIHYDROPYRIMIDINASE FAMILY MEMBER"/>
    <property type="match status" value="1"/>
</dbReference>
<dbReference type="GO" id="GO:0005829">
    <property type="term" value="C:cytosol"/>
    <property type="evidence" value="ECO:0007669"/>
    <property type="project" value="TreeGrafter"/>
</dbReference>
<keyword evidence="1" id="KW-0732">Signal</keyword>